<dbReference type="EMBL" id="CASHTH010004504">
    <property type="protein sequence ID" value="CAI8058317.1"/>
    <property type="molecule type" value="Genomic_DNA"/>
</dbReference>
<dbReference type="InterPro" id="IPR035899">
    <property type="entry name" value="DBL_dom_sf"/>
</dbReference>
<dbReference type="SMART" id="SM00325">
    <property type="entry name" value="RhoGEF"/>
    <property type="match status" value="1"/>
</dbReference>
<reference evidence="3" key="1">
    <citation type="submission" date="2023-03" db="EMBL/GenBank/DDBJ databases">
        <authorList>
            <person name="Steffen K."/>
            <person name="Cardenas P."/>
        </authorList>
    </citation>
    <scope>NUCLEOTIDE SEQUENCE</scope>
</reference>
<feature type="non-terminal residue" evidence="3">
    <location>
        <position position="1"/>
    </location>
</feature>
<dbReference type="Pfam" id="PF00621">
    <property type="entry name" value="RhoGEF"/>
    <property type="match status" value="1"/>
</dbReference>
<dbReference type="InterPro" id="IPR011993">
    <property type="entry name" value="PH-like_dom_sf"/>
</dbReference>
<feature type="compositionally biased region" description="Basic and acidic residues" evidence="1">
    <location>
        <begin position="245"/>
        <end position="258"/>
    </location>
</feature>
<dbReference type="Gene3D" id="1.20.900.10">
    <property type="entry name" value="Dbl homology (DH) domain"/>
    <property type="match status" value="1"/>
</dbReference>
<gene>
    <name evidence="3" type="ORF">GBAR_LOCUS31705</name>
</gene>
<dbReference type="InterPro" id="IPR047271">
    <property type="entry name" value="Ephexin-like"/>
</dbReference>
<feature type="region of interest" description="Disordered" evidence="1">
    <location>
        <begin position="180"/>
        <end position="263"/>
    </location>
</feature>
<name>A0AA35XNF0_GEOBA</name>
<dbReference type="InterPro" id="IPR000219">
    <property type="entry name" value="DH_dom"/>
</dbReference>
<evidence type="ECO:0000313" key="3">
    <source>
        <dbReference type="EMBL" id="CAI8058317.1"/>
    </source>
</evidence>
<feature type="domain" description="DH" evidence="2">
    <location>
        <begin position="330"/>
        <end position="521"/>
    </location>
</feature>
<dbReference type="Proteomes" id="UP001174909">
    <property type="component" value="Unassembled WGS sequence"/>
</dbReference>
<feature type="compositionally biased region" description="Acidic residues" evidence="1">
    <location>
        <begin position="214"/>
        <end position="229"/>
    </location>
</feature>
<feature type="compositionally biased region" description="Basic and acidic residues" evidence="1">
    <location>
        <begin position="66"/>
        <end position="85"/>
    </location>
</feature>
<feature type="compositionally biased region" description="Polar residues" evidence="1">
    <location>
        <begin position="86"/>
        <end position="98"/>
    </location>
</feature>
<dbReference type="AlphaFoldDB" id="A0AA35XNF0"/>
<evidence type="ECO:0000259" key="2">
    <source>
        <dbReference type="PROSITE" id="PS50010"/>
    </source>
</evidence>
<dbReference type="PROSITE" id="PS50010">
    <property type="entry name" value="DH_2"/>
    <property type="match status" value="1"/>
</dbReference>
<proteinExistence type="predicted"/>
<evidence type="ECO:0000313" key="4">
    <source>
        <dbReference type="Proteomes" id="UP001174909"/>
    </source>
</evidence>
<comment type="caution">
    <text evidence="3">The sequence shown here is derived from an EMBL/GenBank/DDBJ whole genome shotgun (WGS) entry which is preliminary data.</text>
</comment>
<feature type="region of interest" description="Disordered" evidence="1">
    <location>
        <begin position="1"/>
        <end position="150"/>
    </location>
</feature>
<dbReference type="GO" id="GO:0005085">
    <property type="term" value="F:guanyl-nucleotide exchange factor activity"/>
    <property type="evidence" value="ECO:0007669"/>
    <property type="project" value="InterPro"/>
</dbReference>
<sequence length="599" mass="68797">MTFLDPNKPPKLLTNASSPDSGGGVTAPAAALSPLSCDDTPPPLPSQPIPKKKDRQQTLLKRGPIKPRERMSPPSRMSDDGENKSDTQSASSGCTSPSPKDRIYDVISEAVPGRKTGKARGAGFFRKMTRNDSKGSDPDLRSDSTFRREAKSFSAFTFRRSNSDRFKKNKLPILVPTEENAFAAARRQTVHRTPSVDKLDDRMERSVKMSAPENEGDSSSDDESDEETVESPTQQGLPQPPLPRYTERPKSHKREDRPVSGYIVPADEEPLYQYINTAEFLRTPQESVKPGLTKNQLDIARHLSSRRLWCEQPEIIKSGVLDGLSEDEKKLQEAMFEVVTTEATYLRSLDVLIEHFMEDPGMNPHLPEGRRVLDKRQHHVIFSNVQEVREVSARFLEELRARQSETAVIKGIADIILEYAERRFDCYIRYCTNQIYQTRELQECLEKNVMFREYLRRLETHKRCQHLSMQSFLLLPMQRITRLPLLILAILNKTPLDHPDHRIVENALRTIQKLVTECNDGARRMERTEQLHNIHRQLDFGKLKPFPLVSASRQLEKKGTVVRLKVEQKLFNRHMIKSKQLYLFVFTDLIIITKRKKEY</sequence>
<protein>
    <submittedName>
        <fullName evidence="3">Rho guanine nucleotide exchange factor 16</fullName>
    </submittedName>
</protein>
<feature type="compositionally biased region" description="Basic and acidic residues" evidence="1">
    <location>
        <begin position="129"/>
        <end position="150"/>
    </location>
</feature>
<dbReference type="PANTHER" id="PTHR12845">
    <property type="entry name" value="GUANINE NUCLEOTIDE EXCHANGE FACTOR"/>
    <property type="match status" value="1"/>
</dbReference>
<accession>A0AA35XNF0</accession>
<dbReference type="Gene3D" id="2.30.29.30">
    <property type="entry name" value="Pleckstrin-homology domain (PH domain)/Phosphotyrosine-binding domain (PTB)"/>
    <property type="match status" value="1"/>
</dbReference>
<dbReference type="SUPFAM" id="SSF48065">
    <property type="entry name" value="DBL homology domain (DH-domain)"/>
    <property type="match status" value="1"/>
</dbReference>
<feature type="compositionally biased region" description="Basic and acidic residues" evidence="1">
    <location>
        <begin position="194"/>
        <end position="207"/>
    </location>
</feature>
<organism evidence="3 4">
    <name type="scientific">Geodia barretti</name>
    <name type="common">Barrett's horny sponge</name>
    <dbReference type="NCBI Taxonomy" id="519541"/>
    <lineage>
        <taxon>Eukaryota</taxon>
        <taxon>Metazoa</taxon>
        <taxon>Porifera</taxon>
        <taxon>Demospongiae</taxon>
        <taxon>Heteroscleromorpha</taxon>
        <taxon>Tetractinellida</taxon>
        <taxon>Astrophorina</taxon>
        <taxon>Geodiidae</taxon>
        <taxon>Geodia</taxon>
    </lineage>
</organism>
<dbReference type="PANTHER" id="PTHR12845:SF5">
    <property type="entry name" value="EPHEXIN, ISOFORM D"/>
    <property type="match status" value="1"/>
</dbReference>
<keyword evidence="4" id="KW-1185">Reference proteome</keyword>
<dbReference type="CDD" id="cd00160">
    <property type="entry name" value="RhoGEF"/>
    <property type="match status" value="1"/>
</dbReference>
<evidence type="ECO:0000256" key="1">
    <source>
        <dbReference type="SAM" id="MobiDB-lite"/>
    </source>
</evidence>